<dbReference type="Proteomes" id="UP000515369">
    <property type="component" value="Chromosome"/>
</dbReference>
<reference evidence="2 3" key="1">
    <citation type="submission" date="2020-07" db="EMBL/GenBank/DDBJ databases">
        <title>Spirosoma foliorum sp. nov., isolated from the leaves on the Nejang mountain Korea, Republic of.</title>
        <authorList>
            <person name="Ho H."/>
            <person name="Lee Y.-J."/>
            <person name="Nurcahyanto D.-A."/>
            <person name="Kim S.-G."/>
        </authorList>
    </citation>
    <scope>NUCLEOTIDE SEQUENCE [LARGE SCALE GENOMIC DNA]</scope>
    <source>
        <strain evidence="2 3">PL0136</strain>
    </source>
</reference>
<feature type="compositionally biased region" description="Basic and acidic residues" evidence="1">
    <location>
        <begin position="123"/>
        <end position="136"/>
    </location>
</feature>
<accession>A0A7G5H2Q2</accession>
<protein>
    <submittedName>
        <fullName evidence="2">Uncharacterized protein</fullName>
    </submittedName>
</protein>
<feature type="compositionally biased region" description="Low complexity" evidence="1">
    <location>
        <begin position="99"/>
        <end position="111"/>
    </location>
</feature>
<dbReference type="AlphaFoldDB" id="A0A7G5H2Q2"/>
<gene>
    <name evidence="2" type="ORF">H3H32_11125</name>
</gene>
<dbReference type="EMBL" id="CP059732">
    <property type="protein sequence ID" value="QMW05394.1"/>
    <property type="molecule type" value="Genomic_DNA"/>
</dbReference>
<organism evidence="2 3">
    <name type="scientific">Spirosoma foliorum</name>
    <dbReference type="NCBI Taxonomy" id="2710596"/>
    <lineage>
        <taxon>Bacteria</taxon>
        <taxon>Pseudomonadati</taxon>
        <taxon>Bacteroidota</taxon>
        <taxon>Cytophagia</taxon>
        <taxon>Cytophagales</taxon>
        <taxon>Cytophagaceae</taxon>
        <taxon>Spirosoma</taxon>
    </lineage>
</organism>
<evidence type="ECO:0000256" key="1">
    <source>
        <dbReference type="SAM" id="MobiDB-lite"/>
    </source>
</evidence>
<dbReference type="KEGG" id="sfol:H3H32_11125"/>
<name>A0A7G5H2Q2_9BACT</name>
<sequence>MEEQEEDKVDPDYLRGFNEGYMLTQHNPELAETLASIDSEFIRLAGFKAGREQFQTEQVQTQQKENFEPDRQEAQDAMFQTDVFAQLYRQQTQAKDIIQTTQPPTTGQQIPEETGDLFTQLKKKQEQGHKGLDIEP</sequence>
<proteinExistence type="predicted"/>
<feature type="region of interest" description="Disordered" evidence="1">
    <location>
        <begin position="99"/>
        <end position="136"/>
    </location>
</feature>
<evidence type="ECO:0000313" key="2">
    <source>
        <dbReference type="EMBL" id="QMW05394.1"/>
    </source>
</evidence>
<keyword evidence="3" id="KW-1185">Reference proteome</keyword>
<evidence type="ECO:0000313" key="3">
    <source>
        <dbReference type="Proteomes" id="UP000515369"/>
    </source>
</evidence>
<dbReference type="RefSeq" id="WP_182462748.1">
    <property type="nucleotide sequence ID" value="NZ_CP059732.1"/>
</dbReference>